<sequence>MALANNLNRLLLLIHGLILSYSPVSYSLLLLFPTYTYSLIADWLLPRREGHELKRKTRSKQELQQLECQGQEEAREVSFGKQAPQLIRLSERAGTYYLQAETGQQTYGHLIVSHIYSLLVKSTKRAFTGEIATSSTPLLLPVLNQVVTMRHACRKRALVGEPVGRGDDPPNSHQKSPEHKRNLELRIETKRTTSILGAEVYEEWLFGPFRPVVRTSSFHVEDTGSIPGSIFSDLTQLDLLDSAVRVSLSYGESHWFKSNSREPPLLSSSLHVCGLPAPSRIDEQEQAEERREREFILNAPPLFHN</sequence>
<proteinExistence type="predicted"/>
<reference evidence="2 3" key="1">
    <citation type="submission" date="2024-01" db="EMBL/GenBank/DDBJ databases">
        <title>The genomes of 5 underutilized Papilionoideae crops provide insights into root nodulation and disease resistanc.</title>
        <authorList>
            <person name="Jiang F."/>
        </authorList>
    </citation>
    <scope>NUCLEOTIDE SEQUENCE [LARGE SCALE GENOMIC DNA]</scope>
    <source>
        <strain evidence="2">LVBAO_FW01</strain>
        <tissue evidence="2">Leaves</tissue>
    </source>
</reference>
<accession>A0AAN9JHK5</accession>
<feature type="compositionally biased region" description="Basic and acidic residues" evidence="1">
    <location>
        <begin position="164"/>
        <end position="182"/>
    </location>
</feature>
<dbReference type="EMBL" id="JAYMYQ010000031">
    <property type="protein sequence ID" value="KAK7298222.1"/>
    <property type="molecule type" value="Genomic_DNA"/>
</dbReference>
<evidence type="ECO:0000313" key="2">
    <source>
        <dbReference type="EMBL" id="KAK7298222.1"/>
    </source>
</evidence>
<protein>
    <submittedName>
        <fullName evidence="2">Uncharacterized protein</fullName>
    </submittedName>
</protein>
<evidence type="ECO:0000313" key="3">
    <source>
        <dbReference type="Proteomes" id="UP001367508"/>
    </source>
</evidence>
<evidence type="ECO:0000256" key="1">
    <source>
        <dbReference type="SAM" id="MobiDB-lite"/>
    </source>
</evidence>
<comment type="caution">
    <text evidence="2">The sequence shown here is derived from an EMBL/GenBank/DDBJ whole genome shotgun (WGS) entry which is preliminary data.</text>
</comment>
<feature type="region of interest" description="Disordered" evidence="1">
    <location>
        <begin position="158"/>
        <end position="182"/>
    </location>
</feature>
<dbReference type="AlphaFoldDB" id="A0AAN9JHK5"/>
<dbReference type="Proteomes" id="UP001367508">
    <property type="component" value="Unassembled WGS sequence"/>
</dbReference>
<keyword evidence="3" id="KW-1185">Reference proteome</keyword>
<name>A0AAN9JHK5_CANGL</name>
<gene>
    <name evidence="2" type="ORF">VNO77_47134</name>
</gene>
<organism evidence="2 3">
    <name type="scientific">Canavalia gladiata</name>
    <name type="common">Sword bean</name>
    <name type="synonym">Dolichos gladiatus</name>
    <dbReference type="NCBI Taxonomy" id="3824"/>
    <lineage>
        <taxon>Eukaryota</taxon>
        <taxon>Viridiplantae</taxon>
        <taxon>Streptophyta</taxon>
        <taxon>Embryophyta</taxon>
        <taxon>Tracheophyta</taxon>
        <taxon>Spermatophyta</taxon>
        <taxon>Magnoliopsida</taxon>
        <taxon>eudicotyledons</taxon>
        <taxon>Gunneridae</taxon>
        <taxon>Pentapetalae</taxon>
        <taxon>rosids</taxon>
        <taxon>fabids</taxon>
        <taxon>Fabales</taxon>
        <taxon>Fabaceae</taxon>
        <taxon>Papilionoideae</taxon>
        <taxon>50 kb inversion clade</taxon>
        <taxon>NPAAA clade</taxon>
        <taxon>indigoferoid/millettioid clade</taxon>
        <taxon>Phaseoleae</taxon>
        <taxon>Canavalia</taxon>
    </lineage>
</organism>